<reference evidence="14" key="1">
    <citation type="journal article" date="2019" name="Int. J. Syst. Evol. Microbiol.">
        <title>The Global Catalogue of Microorganisms (GCM) 10K type strain sequencing project: providing services to taxonomists for standard genome sequencing and annotation.</title>
        <authorList>
            <consortium name="The Broad Institute Genomics Platform"/>
            <consortium name="The Broad Institute Genome Sequencing Center for Infectious Disease"/>
            <person name="Wu L."/>
            <person name="Ma J."/>
        </authorList>
    </citation>
    <scope>NUCLEOTIDE SEQUENCE [LARGE SCALE GENOMIC DNA]</scope>
    <source>
        <strain evidence="14">KCTC 42423</strain>
    </source>
</reference>
<dbReference type="NCBIfam" id="TIGR00747">
    <property type="entry name" value="fabH"/>
    <property type="match status" value="1"/>
</dbReference>
<keyword evidence="3" id="KW-0963">Cytoplasm</keyword>
<evidence type="ECO:0000256" key="1">
    <source>
        <dbReference type="ARBA" id="ARBA00005189"/>
    </source>
</evidence>
<dbReference type="SUPFAM" id="SSF53901">
    <property type="entry name" value="Thiolase-like"/>
    <property type="match status" value="1"/>
</dbReference>
<dbReference type="InterPro" id="IPR004655">
    <property type="entry name" value="FabH"/>
</dbReference>
<comment type="caution">
    <text evidence="13">The sequence shown here is derived from an EMBL/GenBank/DDBJ whole genome shotgun (WGS) entry which is preliminary data.</text>
</comment>
<protein>
    <submittedName>
        <fullName evidence="13">3-oxoacyl-ACP synthase III family protein</fullName>
    </submittedName>
</protein>
<evidence type="ECO:0000256" key="3">
    <source>
        <dbReference type="ARBA" id="ARBA00022490"/>
    </source>
</evidence>
<dbReference type="Pfam" id="PF08545">
    <property type="entry name" value="ACP_syn_III"/>
    <property type="match status" value="1"/>
</dbReference>
<dbReference type="InterPro" id="IPR013747">
    <property type="entry name" value="ACP_syn_III_C"/>
</dbReference>
<gene>
    <name evidence="13" type="ORF">ACFSTE_11125</name>
</gene>
<dbReference type="Pfam" id="PF08541">
    <property type="entry name" value="ACP_syn_III_C"/>
    <property type="match status" value="1"/>
</dbReference>
<evidence type="ECO:0000256" key="8">
    <source>
        <dbReference type="ARBA" id="ARBA00023160"/>
    </source>
</evidence>
<keyword evidence="9" id="KW-0511">Multifunctional enzyme</keyword>
<evidence type="ECO:0000256" key="7">
    <source>
        <dbReference type="ARBA" id="ARBA00023098"/>
    </source>
</evidence>
<keyword evidence="7" id="KW-0443">Lipid metabolism</keyword>
<accession>A0ABW5N777</accession>
<evidence type="ECO:0000256" key="5">
    <source>
        <dbReference type="ARBA" id="ARBA00022679"/>
    </source>
</evidence>
<keyword evidence="14" id="KW-1185">Reference proteome</keyword>
<dbReference type="RefSeq" id="WP_176028982.1">
    <property type="nucleotide sequence ID" value="NZ_JBHSJV010000001.1"/>
</dbReference>
<dbReference type="Proteomes" id="UP001597459">
    <property type="component" value="Unassembled WGS sequence"/>
</dbReference>
<evidence type="ECO:0000256" key="6">
    <source>
        <dbReference type="ARBA" id="ARBA00022832"/>
    </source>
</evidence>
<evidence type="ECO:0000313" key="13">
    <source>
        <dbReference type="EMBL" id="MFD2591377.1"/>
    </source>
</evidence>
<name>A0ABW5N777_9FLAO</name>
<evidence type="ECO:0000256" key="2">
    <source>
        <dbReference type="ARBA" id="ARBA00008642"/>
    </source>
</evidence>
<dbReference type="PANTHER" id="PTHR34069">
    <property type="entry name" value="3-OXOACYL-[ACYL-CARRIER-PROTEIN] SYNTHASE 3"/>
    <property type="match status" value="1"/>
</dbReference>
<keyword evidence="5" id="KW-0808">Transferase</keyword>
<dbReference type="CDD" id="cd00830">
    <property type="entry name" value="KAS_III"/>
    <property type="match status" value="1"/>
</dbReference>
<dbReference type="Gene3D" id="3.40.47.10">
    <property type="match status" value="1"/>
</dbReference>
<keyword evidence="4" id="KW-0444">Lipid biosynthesis</keyword>
<sequence length="338" mass="37010">MKTLRNVGIAGTGFYFPEQRVSNDDLKKHMATSSSWIEDKIGIKERRVVAEDECLSDLAYHASNEAIEKAEISVDDIDLIIVCAVNQDKRIPATANILQKKLKAKNAATFDVNVGGCPGTVYALVIGQQFVTSGMYDTVLVVSGEVYSKLLDWSDRNISMFFGDGVGAAILKPCKPGKGILSSVLGADSEWGADKVVMEGGSLHTYSEHLIKENRHRIRMDNREVWNFGTTIFPKIVKEASAKANIEVDKLDLVIPHQANINMIKHGMKTLRLGMDKVFTNLEYYANTGAGSVIIALADAVAQEKIKENDTIALASFGAGFSWGSAIVNWCSKEDFIN</sequence>
<dbReference type="NCBIfam" id="NF006829">
    <property type="entry name" value="PRK09352.1"/>
    <property type="match status" value="1"/>
</dbReference>
<evidence type="ECO:0000256" key="10">
    <source>
        <dbReference type="ARBA" id="ARBA00023315"/>
    </source>
</evidence>
<dbReference type="PANTHER" id="PTHR34069:SF2">
    <property type="entry name" value="BETA-KETOACYL-[ACYL-CARRIER-PROTEIN] SYNTHASE III"/>
    <property type="match status" value="1"/>
</dbReference>
<comment type="pathway">
    <text evidence="1">Lipid metabolism.</text>
</comment>
<evidence type="ECO:0000259" key="11">
    <source>
        <dbReference type="Pfam" id="PF08541"/>
    </source>
</evidence>
<keyword evidence="8" id="KW-0275">Fatty acid biosynthesis</keyword>
<organism evidence="13 14">
    <name type="scientific">Aquimarina hainanensis</name>
    <dbReference type="NCBI Taxonomy" id="1578017"/>
    <lineage>
        <taxon>Bacteria</taxon>
        <taxon>Pseudomonadati</taxon>
        <taxon>Bacteroidota</taxon>
        <taxon>Flavobacteriia</taxon>
        <taxon>Flavobacteriales</taxon>
        <taxon>Flavobacteriaceae</taxon>
        <taxon>Aquimarina</taxon>
    </lineage>
</organism>
<evidence type="ECO:0000259" key="12">
    <source>
        <dbReference type="Pfam" id="PF08545"/>
    </source>
</evidence>
<evidence type="ECO:0000256" key="9">
    <source>
        <dbReference type="ARBA" id="ARBA00023268"/>
    </source>
</evidence>
<dbReference type="EMBL" id="JBHULX010000021">
    <property type="protein sequence ID" value="MFD2591377.1"/>
    <property type="molecule type" value="Genomic_DNA"/>
</dbReference>
<keyword evidence="10" id="KW-0012">Acyltransferase</keyword>
<comment type="similarity">
    <text evidence="2">Belongs to the thiolase-like superfamily. FabH family.</text>
</comment>
<dbReference type="InterPro" id="IPR013751">
    <property type="entry name" value="ACP_syn_III_N"/>
</dbReference>
<feature type="domain" description="Beta-ketoacyl-[acyl-carrier-protein] synthase III N-terminal" evidence="12">
    <location>
        <begin position="110"/>
        <end position="188"/>
    </location>
</feature>
<dbReference type="InterPro" id="IPR016039">
    <property type="entry name" value="Thiolase-like"/>
</dbReference>
<evidence type="ECO:0000313" key="14">
    <source>
        <dbReference type="Proteomes" id="UP001597459"/>
    </source>
</evidence>
<proteinExistence type="inferred from homology"/>
<keyword evidence="6" id="KW-0276">Fatty acid metabolism</keyword>
<feature type="domain" description="Beta-ketoacyl-[acyl-carrier-protein] synthase III C-terminal" evidence="11">
    <location>
        <begin position="242"/>
        <end position="330"/>
    </location>
</feature>
<evidence type="ECO:0000256" key="4">
    <source>
        <dbReference type="ARBA" id="ARBA00022516"/>
    </source>
</evidence>